<gene>
    <name evidence="1" type="ORF">J21TS3_03170</name>
</gene>
<evidence type="ECO:0000313" key="1">
    <source>
        <dbReference type="EMBL" id="GIO65496.1"/>
    </source>
</evidence>
<reference evidence="1 2" key="1">
    <citation type="submission" date="2021-03" db="EMBL/GenBank/DDBJ databases">
        <title>Antimicrobial resistance genes in bacteria isolated from Japanese honey, and their potential for conferring macrolide and lincosamide resistance in the American foulbrood pathogen Paenibacillus larvae.</title>
        <authorList>
            <person name="Okamoto M."/>
            <person name="Kumagai M."/>
            <person name="Kanamori H."/>
            <person name="Takamatsu D."/>
        </authorList>
    </citation>
    <scope>NUCLEOTIDE SEQUENCE [LARGE SCALE GENOMIC DNA]</scope>
    <source>
        <strain evidence="1 2">J21TS3</strain>
    </source>
</reference>
<dbReference type="RefSeq" id="WP_036707612.1">
    <property type="nucleotide sequence ID" value="NZ_BORW01000001.1"/>
</dbReference>
<dbReference type="Proteomes" id="UP000680638">
    <property type="component" value="Unassembled WGS sequence"/>
</dbReference>
<name>A0ABQ4LQE9_9BACL</name>
<dbReference type="EMBL" id="BORW01000001">
    <property type="protein sequence ID" value="GIO65496.1"/>
    <property type="molecule type" value="Genomic_DNA"/>
</dbReference>
<proteinExistence type="predicted"/>
<keyword evidence="2" id="KW-1185">Reference proteome</keyword>
<evidence type="ECO:0008006" key="3">
    <source>
        <dbReference type="Google" id="ProtNLM"/>
    </source>
</evidence>
<protein>
    <recommendedName>
        <fullName evidence="3">DUF2642 domain-containing protein</fullName>
    </recommendedName>
</protein>
<comment type="caution">
    <text evidence="1">The sequence shown here is derived from an EMBL/GenBank/DDBJ whole genome shotgun (WGS) entry which is preliminary data.</text>
</comment>
<accession>A0ABQ4LQE9</accession>
<evidence type="ECO:0000313" key="2">
    <source>
        <dbReference type="Proteomes" id="UP000680638"/>
    </source>
</evidence>
<organism evidence="1 2">
    <name type="scientific">Paenibacillus cookii</name>
    <dbReference type="NCBI Taxonomy" id="157839"/>
    <lineage>
        <taxon>Bacteria</taxon>
        <taxon>Bacillati</taxon>
        <taxon>Bacillota</taxon>
        <taxon>Bacilli</taxon>
        <taxon>Bacillales</taxon>
        <taxon>Paenibacillaceae</taxon>
        <taxon>Paenibacillus</taxon>
    </lineage>
</organism>
<sequence>MEKVIELAIKHGHTIFVKSVDGSTLTGIPEPSNDPATLKMRTPLGHFWIPIDEVCHVSRLIVFKSNA</sequence>